<protein>
    <submittedName>
        <fullName evidence="4">Uncharacterized protein LOC113464834</fullName>
    </submittedName>
</protein>
<evidence type="ECO:0000313" key="3">
    <source>
        <dbReference type="Proteomes" id="UP000694925"/>
    </source>
</evidence>
<feature type="region of interest" description="Disordered" evidence="1">
    <location>
        <begin position="1"/>
        <end position="50"/>
    </location>
</feature>
<evidence type="ECO:0000313" key="4">
    <source>
        <dbReference type="RefSeq" id="XP_026672917.1"/>
    </source>
</evidence>
<reference evidence="4" key="1">
    <citation type="submission" date="2025-08" db="UniProtKB">
        <authorList>
            <consortium name="RefSeq"/>
        </authorList>
    </citation>
    <scope>IDENTIFICATION</scope>
    <source>
        <tissue evidence="4">Whole body</tissue>
    </source>
</reference>
<dbReference type="RefSeq" id="XP_026672917.1">
    <property type="nucleotide sequence ID" value="XM_026817116.1"/>
</dbReference>
<dbReference type="AlphaFoldDB" id="A0AAJ7S8M0"/>
<accession>A0AAJ7S8M0</accession>
<keyword evidence="2" id="KW-0472">Membrane</keyword>
<evidence type="ECO:0000256" key="2">
    <source>
        <dbReference type="SAM" id="Phobius"/>
    </source>
</evidence>
<dbReference type="GeneID" id="113464834"/>
<feature type="transmembrane region" description="Helical" evidence="2">
    <location>
        <begin position="68"/>
        <end position="87"/>
    </location>
</feature>
<name>A0AAJ7S8M0_9HYME</name>
<sequence length="105" mass="11733">MTLDKPLNRISGGAGKEKESVKTRRSSVDQNGQAAKGQPVSGNGTPRFSQITDTSTSSLLIPAQSNDLRHFIFALLFFFYCFLRYWLDGVETTRNENETSCLRVL</sequence>
<organism evidence="3 4">
    <name type="scientific">Ceratina calcarata</name>
    <dbReference type="NCBI Taxonomy" id="156304"/>
    <lineage>
        <taxon>Eukaryota</taxon>
        <taxon>Metazoa</taxon>
        <taxon>Ecdysozoa</taxon>
        <taxon>Arthropoda</taxon>
        <taxon>Hexapoda</taxon>
        <taxon>Insecta</taxon>
        <taxon>Pterygota</taxon>
        <taxon>Neoptera</taxon>
        <taxon>Endopterygota</taxon>
        <taxon>Hymenoptera</taxon>
        <taxon>Apocrita</taxon>
        <taxon>Aculeata</taxon>
        <taxon>Apoidea</taxon>
        <taxon>Anthophila</taxon>
        <taxon>Apidae</taxon>
        <taxon>Ceratina</taxon>
        <taxon>Zadontomerus</taxon>
    </lineage>
</organism>
<keyword evidence="2" id="KW-0812">Transmembrane</keyword>
<gene>
    <name evidence="4" type="primary">LOC113464834</name>
</gene>
<keyword evidence="2" id="KW-1133">Transmembrane helix</keyword>
<dbReference type="KEGG" id="ccal:113464834"/>
<evidence type="ECO:0000256" key="1">
    <source>
        <dbReference type="SAM" id="MobiDB-lite"/>
    </source>
</evidence>
<keyword evidence="3" id="KW-1185">Reference proteome</keyword>
<dbReference type="Proteomes" id="UP000694925">
    <property type="component" value="Unplaced"/>
</dbReference>
<feature type="compositionally biased region" description="Polar residues" evidence="1">
    <location>
        <begin position="40"/>
        <end position="50"/>
    </location>
</feature>
<proteinExistence type="predicted"/>